<dbReference type="EMBL" id="MU857385">
    <property type="protein sequence ID" value="KAK4148448.1"/>
    <property type="molecule type" value="Genomic_DNA"/>
</dbReference>
<reference evidence="3" key="2">
    <citation type="submission" date="2023-05" db="EMBL/GenBank/DDBJ databases">
        <authorList>
            <consortium name="Lawrence Berkeley National Laboratory"/>
            <person name="Steindorff A."/>
            <person name="Hensen N."/>
            <person name="Bonometti L."/>
            <person name="Westerberg I."/>
            <person name="Brannstrom I.O."/>
            <person name="Guillou S."/>
            <person name="Cros-Aarteil S."/>
            <person name="Calhoun S."/>
            <person name="Haridas S."/>
            <person name="Kuo A."/>
            <person name="Mondo S."/>
            <person name="Pangilinan J."/>
            <person name="Riley R."/>
            <person name="Labutti K."/>
            <person name="Andreopoulos B."/>
            <person name="Lipzen A."/>
            <person name="Chen C."/>
            <person name="Yanf M."/>
            <person name="Daum C."/>
            <person name="Ng V."/>
            <person name="Clum A."/>
            <person name="Ohm R."/>
            <person name="Martin F."/>
            <person name="Silar P."/>
            <person name="Natvig D."/>
            <person name="Lalanne C."/>
            <person name="Gautier V."/>
            <person name="Ament-Velasquez S.L."/>
            <person name="Kruys A."/>
            <person name="Hutchinson M.I."/>
            <person name="Powell A.J."/>
            <person name="Barry K."/>
            <person name="Miller A.N."/>
            <person name="Grigoriev I.V."/>
            <person name="Debuchy R."/>
            <person name="Gladieux P."/>
            <person name="Thoren M.H."/>
            <person name="Johannesson H."/>
        </authorList>
    </citation>
    <scope>NUCLEOTIDE SEQUENCE</scope>
    <source>
        <strain evidence="3">CBS 538.74</strain>
    </source>
</reference>
<protein>
    <recommendedName>
        <fullName evidence="2">Helicase ATP-binding domain-containing protein</fullName>
    </recommendedName>
</protein>
<dbReference type="GO" id="GO:0009378">
    <property type="term" value="F:four-way junction helicase activity"/>
    <property type="evidence" value="ECO:0007669"/>
    <property type="project" value="TreeGrafter"/>
</dbReference>
<dbReference type="AlphaFoldDB" id="A0AAN6ZSC8"/>
<evidence type="ECO:0000259" key="2">
    <source>
        <dbReference type="PROSITE" id="PS51192"/>
    </source>
</evidence>
<proteinExistence type="inferred from homology"/>
<keyword evidence="4" id="KW-1185">Reference proteome</keyword>
<feature type="domain" description="Helicase ATP-binding" evidence="2">
    <location>
        <begin position="789"/>
        <end position="925"/>
    </location>
</feature>
<dbReference type="InterPro" id="IPR014001">
    <property type="entry name" value="Helicase_ATP-bd"/>
</dbReference>
<dbReference type="Gene3D" id="3.40.50.300">
    <property type="entry name" value="P-loop containing nucleotide triphosphate hydrolases"/>
    <property type="match status" value="2"/>
</dbReference>
<sequence>MEPFTFLSQYDVVVCTLCKRGTAPTEALTHLSTAHKNILPEDRYGIVQQVLRLPTPYKTNEDFKDFPYPTSPLRRVGWATHLAGLDFNELRRTISLGEKDGWPSDTTSARVDFPWYETQERGESILKAAWDSVTRVIRAAHKGCTYDVVGFSLCYEIGRKSVHVKPSKPFSSSLQPDTLQRYINLWRSIVGFVFRTYDLPHDMQPPYRMTSEQHDILQDWWRGLASSDEEETIDRDCLCFLVSLLDHPLNDTTYDSPLLSALAVHGLRADGGWVTPQLYTGHYSAVIKVARLLAVHHAKLQVSEWDGPDPDRPKLYDVVRGYVSRFLTHVHADSNPTPIDWIYGALSYGLKICFETPTTGQISWADDKITYRDVSFTVRALGEMLQVLVKELACTMDKLTFASLRVKHKLPHVDWDRLHDNVQDTTVGHSFLHHPENTWMEPGRTWLIDRISAEPFTVAEWFRQLPDRRKVVVTKTASEYLKQVDSFKESLLVAIHLLAGQPARTTELLGIRFINTQSGGLRNIIIEDRMVGIVCKYHKGYERSGQTKVIYRYLPRELGDSVVRYIWFVVPFCQLLEANMSSSYRASPYVWDTHFVYDVKKVLDEDSVSCRLWRSDRMRRILIAHTTRLLHGTKLNVQSWRHIAIAIARKRLNGIFSSGEFGCDSYEAYDSEDDVGAAQDSPLDLQAGHSTHVAHVAYGRLATQGNQGIASQQEQFRKASILWHHLIGFTPPGSTKAIKRVLAEVEKDDHHVRRKRLKQLRQTDLDGQLRQLLQNPNAVFRRNQKDTLELVTQGASPVVQVAGTGGGKSMTFLLPAFCLPEATTVVIVPFVALQQDIMERCRTIPITCQEFRHFLNRLKTEFRLDRIVLDECHTILDTSYEFRPQLQLIGSEINSIGTQLVFLTATLPPRDEANLFGLLHIPPGLVKTVRAITSRPNIRYSIVRTPKPEGEITEVRRRVEGLPQDIGDPCRPRSIIYCQRLPNVQERAKVVRQWMIDGGPIVATSALGAGIDIPDESGRAGRDGLPSSSIVVVQSYRTVPSGRDAVWDMEDIREYVQDEVLCRRTILSRVMDGRVDRVGCEEGEELCDLYQATVVTGALEELGDDVAEDPSIPYERTIDEAVVREGVLRQRTQDEVLRLAAVLQRFTTVDCWTCFTFGSPRSYVAHPTCYGRRTIPGYGDDEEGLQQSKVHTDALTKWGYNI</sequence>
<evidence type="ECO:0000313" key="3">
    <source>
        <dbReference type="EMBL" id="KAK4148448.1"/>
    </source>
</evidence>
<evidence type="ECO:0000256" key="1">
    <source>
        <dbReference type="ARBA" id="ARBA00005446"/>
    </source>
</evidence>
<dbReference type="GO" id="GO:0003676">
    <property type="term" value="F:nucleic acid binding"/>
    <property type="evidence" value="ECO:0007669"/>
    <property type="project" value="InterPro"/>
</dbReference>
<dbReference type="InterPro" id="IPR011545">
    <property type="entry name" value="DEAD/DEAH_box_helicase_dom"/>
</dbReference>
<dbReference type="GO" id="GO:0005524">
    <property type="term" value="F:ATP binding"/>
    <property type="evidence" value="ECO:0007669"/>
    <property type="project" value="InterPro"/>
</dbReference>
<dbReference type="SUPFAM" id="SSF52540">
    <property type="entry name" value="P-loop containing nucleoside triphosphate hydrolases"/>
    <property type="match status" value="1"/>
</dbReference>
<dbReference type="Proteomes" id="UP001302745">
    <property type="component" value="Unassembled WGS sequence"/>
</dbReference>
<accession>A0AAN6ZSC8</accession>
<dbReference type="SMART" id="SM00487">
    <property type="entry name" value="DEXDc"/>
    <property type="match status" value="1"/>
</dbReference>
<name>A0AAN6ZSC8_9PEZI</name>
<reference evidence="3" key="1">
    <citation type="journal article" date="2023" name="Mol. Phylogenet. Evol.">
        <title>Genome-scale phylogeny and comparative genomics of the fungal order Sordariales.</title>
        <authorList>
            <person name="Hensen N."/>
            <person name="Bonometti L."/>
            <person name="Westerberg I."/>
            <person name="Brannstrom I.O."/>
            <person name="Guillou S."/>
            <person name="Cros-Aarteil S."/>
            <person name="Calhoun S."/>
            <person name="Haridas S."/>
            <person name="Kuo A."/>
            <person name="Mondo S."/>
            <person name="Pangilinan J."/>
            <person name="Riley R."/>
            <person name="LaButti K."/>
            <person name="Andreopoulos B."/>
            <person name="Lipzen A."/>
            <person name="Chen C."/>
            <person name="Yan M."/>
            <person name="Daum C."/>
            <person name="Ng V."/>
            <person name="Clum A."/>
            <person name="Steindorff A."/>
            <person name="Ohm R.A."/>
            <person name="Martin F."/>
            <person name="Silar P."/>
            <person name="Natvig D.O."/>
            <person name="Lalanne C."/>
            <person name="Gautier V."/>
            <person name="Ament-Velasquez S.L."/>
            <person name="Kruys A."/>
            <person name="Hutchinson M.I."/>
            <person name="Powell A.J."/>
            <person name="Barry K."/>
            <person name="Miller A.N."/>
            <person name="Grigoriev I.V."/>
            <person name="Debuchy R."/>
            <person name="Gladieux P."/>
            <person name="Hiltunen Thoren M."/>
            <person name="Johannesson H."/>
        </authorList>
    </citation>
    <scope>NUCLEOTIDE SEQUENCE</scope>
    <source>
        <strain evidence="3">CBS 538.74</strain>
    </source>
</reference>
<dbReference type="PROSITE" id="PS51192">
    <property type="entry name" value="HELICASE_ATP_BIND_1"/>
    <property type="match status" value="1"/>
</dbReference>
<comment type="similarity">
    <text evidence="1">Belongs to the helicase family. RecQ subfamily.</text>
</comment>
<evidence type="ECO:0000313" key="4">
    <source>
        <dbReference type="Proteomes" id="UP001302745"/>
    </source>
</evidence>
<dbReference type="GO" id="GO:0005694">
    <property type="term" value="C:chromosome"/>
    <property type="evidence" value="ECO:0007669"/>
    <property type="project" value="TreeGrafter"/>
</dbReference>
<dbReference type="PANTHER" id="PTHR13710">
    <property type="entry name" value="DNA HELICASE RECQ FAMILY MEMBER"/>
    <property type="match status" value="1"/>
</dbReference>
<organism evidence="3 4">
    <name type="scientific">Chaetomidium leptoderma</name>
    <dbReference type="NCBI Taxonomy" id="669021"/>
    <lineage>
        <taxon>Eukaryota</taxon>
        <taxon>Fungi</taxon>
        <taxon>Dikarya</taxon>
        <taxon>Ascomycota</taxon>
        <taxon>Pezizomycotina</taxon>
        <taxon>Sordariomycetes</taxon>
        <taxon>Sordariomycetidae</taxon>
        <taxon>Sordariales</taxon>
        <taxon>Chaetomiaceae</taxon>
        <taxon>Chaetomidium</taxon>
    </lineage>
</organism>
<dbReference type="GO" id="GO:0000724">
    <property type="term" value="P:double-strand break repair via homologous recombination"/>
    <property type="evidence" value="ECO:0007669"/>
    <property type="project" value="TreeGrafter"/>
</dbReference>
<gene>
    <name evidence="3" type="ORF">C8A00DRAFT_38983</name>
</gene>
<dbReference type="InterPro" id="IPR027417">
    <property type="entry name" value="P-loop_NTPase"/>
</dbReference>
<comment type="caution">
    <text evidence="3">The sequence shown here is derived from an EMBL/GenBank/DDBJ whole genome shotgun (WGS) entry which is preliminary data.</text>
</comment>
<dbReference type="Pfam" id="PF00270">
    <property type="entry name" value="DEAD"/>
    <property type="match status" value="1"/>
</dbReference>
<dbReference type="PANTHER" id="PTHR13710:SF154">
    <property type="entry name" value="RECQ HELICASE, PUTATIVE (AFU_ORTHOLOGUE AFUA_6G14720)-RELATED"/>
    <property type="match status" value="1"/>
</dbReference>
<dbReference type="GO" id="GO:0005737">
    <property type="term" value="C:cytoplasm"/>
    <property type="evidence" value="ECO:0007669"/>
    <property type="project" value="TreeGrafter"/>
</dbReference>
<dbReference type="GO" id="GO:0043138">
    <property type="term" value="F:3'-5' DNA helicase activity"/>
    <property type="evidence" value="ECO:0007669"/>
    <property type="project" value="TreeGrafter"/>
</dbReference>